<name>A0A167VHB7_9FLAO</name>
<dbReference type="EMBL" id="LVJE01000029">
    <property type="protein sequence ID" value="OAB26413.1"/>
    <property type="molecule type" value="Genomic_DNA"/>
</dbReference>
<protein>
    <submittedName>
        <fullName evidence="2">Damage-inducible protein DinB</fullName>
    </submittedName>
</protein>
<accession>A0A167VHB7</accession>
<comment type="caution">
    <text evidence="2">The sequence shown here is derived from an EMBL/GenBank/DDBJ whole genome shotgun (WGS) entry which is preliminary data.</text>
</comment>
<dbReference type="OrthoDB" id="9793216at2"/>
<feature type="domain" description="DinB-like" evidence="1">
    <location>
        <begin position="31"/>
        <end position="164"/>
    </location>
</feature>
<evidence type="ECO:0000313" key="3">
    <source>
        <dbReference type="Proteomes" id="UP000077164"/>
    </source>
</evidence>
<dbReference type="InterPro" id="IPR034660">
    <property type="entry name" value="DinB/YfiT-like"/>
</dbReference>
<sequence length="171" mass="20028">MKSTQLPVNEYAPFYTPYLNALGEITLMDELEISLHDFIHFVQNIPMDKFDYRYAEGKWTIKEIIQHVIDTERIFAYRALRISRDDQTPLPGFDENNYIDNTSANSRSIQDLLTEFSAVRHSNIFLFKSFSAFQLERMGIASNADVSVRAIGFIMIGHQKHHQKIFQERYL</sequence>
<dbReference type="Pfam" id="PF12867">
    <property type="entry name" value="DinB_2"/>
    <property type="match status" value="1"/>
</dbReference>
<keyword evidence="3" id="KW-1185">Reference proteome</keyword>
<evidence type="ECO:0000259" key="1">
    <source>
        <dbReference type="Pfam" id="PF12867"/>
    </source>
</evidence>
<reference evidence="2 3" key="1">
    <citation type="submission" date="2016-03" db="EMBL/GenBank/DDBJ databases">
        <title>Draft genome sequence of Flavobacterium fryxellicola DSM 16209.</title>
        <authorList>
            <person name="Shin S.-K."/>
            <person name="Yi H."/>
        </authorList>
    </citation>
    <scope>NUCLEOTIDE SEQUENCE [LARGE SCALE GENOMIC DNA]</scope>
    <source>
        <strain evidence="2 3">DSM 16209</strain>
    </source>
</reference>
<gene>
    <name evidence="2" type="ORF">FBFR_12915</name>
</gene>
<organism evidence="2 3">
    <name type="scientific">Flavobacterium fryxellicola</name>
    <dbReference type="NCBI Taxonomy" id="249352"/>
    <lineage>
        <taxon>Bacteria</taxon>
        <taxon>Pseudomonadati</taxon>
        <taxon>Bacteroidota</taxon>
        <taxon>Flavobacteriia</taxon>
        <taxon>Flavobacteriales</taxon>
        <taxon>Flavobacteriaceae</taxon>
        <taxon>Flavobacterium</taxon>
    </lineage>
</organism>
<evidence type="ECO:0000313" key="2">
    <source>
        <dbReference type="EMBL" id="OAB26413.1"/>
    </source>
</evidence>
<dbReference type="SUPFAM" id="SSF109854">
    <property type="entry name" value="DinB/YfiT-like putative metalloenzymes"/>
    <property type="match status" value="1"/>
</dbReference>
<dbReference type="STRING" id="249352.SAMN05444395_11610"/>
<dbReference type="RefSeq" id="WP_066082009.1">
    <property type="nucleotide sequence ID" value="NZ_FRDK01000016.1"/>
</dbReference>
<dbReference type="Gene3D" id="1.20.120.450">
    <property type="entry name" value="dinb family like domain"/>
    <property type="match status" value="1"/>
</dbReference>
<dbReference type="Proteomes" id="UP000077164">
    <property type="component" value="Unassembled WGS sequence"/>
</dbReference>
<dbReference type="InterPro" id="IPR024775">
    <property type="entry name" value="DinB-like"/>
</dbReference>
<dbReference type="AlphaFoldDB" id="A0A167VHB7"/>
<proteinExistence type="predicted"/>